<dbReference type="RefSeq" id="WP_190724362.1">
    <property type="nucleotide sequence ID" value="NZ_CP061539.1"/>
</dbReference>
<keyword evidence="2" id="KW-0472">Membrane</keyword>
<feature type="transmembrane region" description="Helical" evidence="2">
    <location>
        <begin position="151"/>
        <end position="169"/>
    </location>
</feature>
<evidence type="ECO:0000256" key="2">
    <source>
        <dbReference type="SAM" id="Phobius"/>
    </source>
</evidence>
<sequence length="267" mass="27570">MVSRTMSGQRLASSEAGLGNHSTTSVKDRVLTIIGALLMVITYVWTLLSHQGQQEATSGNIAMPLVLGYFIGALLIILGNIKRIPLSIIALIPFAAAINIVLGQIVGISPIPLYLDTIATVLIGYLAGPAAGAMTGALTNIAWGLTINPTTIPFAGGAALIGLLAGYAARAGFFQRWWKALIAGAFVGVIAGFVGAPVAAYVYGGGMGVGTGSIVATLQATGQSLFAATTLQSVLSDTIDKAAVFLIVWVLGRGIPQRVKDRFSTTR</sequence>
<feature type="transmembrane region" description="Helical" evidence="2">
    <location>
        <begin position="181"/>
        <end position="203"/>
    </location>
</feature>
<keyword evidence="2" id="KW-1133">Transmembrane helix</keyword>
<feature type="transmembrane region" description="Helical" evidence="2">
    <location>
        <begin position="118"/>
        <end position="145"/>
    </location>
</feature>
<evidence type="ECO:0000313" key="3">
    <source>
        <dbReference type="EMBL" id="QNV37482.1"/>
    </source>
</evidence>
<dbReference type="GeneID" id="96624513"/>
<dbReference type="EMBL" id="CP061539">
    <property type="protein sequence ID" value="QNV37482.1"/>
    <property type="molecule type" value="Genomic_DNA"/>
</dbReference>
<evidence type="ECO:0000256" key="1">
    <source>
        <dbReference type="SAM" id="MobiDB-lite"/>
    </source>
</evidence>
<keyword evidence="2" id="KW-0812">Transmembrane</keyword>
<evidence type="ECO:0000313" key="4">
    <source>
        <dbReference type="Proteomes" id="UP000516404"/>
    </source>
</evidence>
<feature type="region of interest" description="Disordered" evidence="1">
    <location>
        <begin position="1"/>
        <end position="22"/>
    </location>
</feature>
<reference evidence="3 4" key="1">
    <citation type="submission" date="2020-09" db="EMBL/GenBank/DDBJ databases">
        <title>Investigation of environmental microbes.</title>
        <authorList>
            <person name="Ou Y."/>
            <person name="Kang Q."/>
        </authorList>
    </citation>
    <scope>NUCLEOTIDE SEQUENCE [LARGE SCALE GENOMIC DNA]</scope>
    <source>
        <strain evidence="3 4">KJZ-14</strain>
    </source>
</reference>
<dbReference type="KEGG" id="rter:IDM49_09700"/>
<gene>
    <name evidence="3" type="ORF">IDM49_09700</name>
</gene>
<proteinExistence type="predicted"/>
<organism evidence="3 4">
    <name type="scientific">Rothia terrae</name>
    <dbReference type="NCBI Taxonomy" id="396015"/>
    <lineage>
        <taxon>Bacteria</taxon>
        <taxon>Bacillati</taxon>
        <taxon>Actinomycetota</taxon>
        <taxon>Actinomycetes</taxon>
        <taxon>Micrococcales</taxon>
        <taxon>Micrococcaceae</taxon>
        <taxon>Rothia</taxon>
    </lineage>
</organism>
<name>A0A7H2BCT6_9MICC</name>
<accession>A0A7H2BCT6</accession>
<protein>
    <submittedName>
        <fullName evidence="3">ECF transporter S component</fullName>
    </submittedName>
</protein>
<feature type="compositionally biased region" description="Polar residues" evidence="1">
    <location>
        <begin position="1"/>
        <end position="12"/>
    </location>
</feature>
<dbReference type="Gene3D" id="1.10.1760.20">
    <property type="match status" value="1"/>
</dbReference>
<keyword evidence="4" id="KW-1185">Reference proteome</keyword>
<dbReference type="Proteomes" id="UP000516404">
    <property type="component" value="Chromosome"/>
</dbReference>
<feature type="transmembrane region" description="Helical" evidence="2">
    <location>
        <begin position="60"/>
        <end position="78"/>
    </location>
</feature>
<feature type="transmembrane region" description="Helical" evidence="2">
    <location>
        <begin position="84"/>
        <end position="106"/>
    </location>
</feature>
<dbReference type="AlphaFoldDB" id="A0A7H2BCT6"/>
<feature type="transmembrane region" description="Helical" evidence="2">
    <location>
        <begin position="30"/>
        <end position="48"/>
    </location>
</feature>